<evidence type="ECO:0000256" key="2">
    <source>
        <dbReference type="ARBA" id="ARBA00022840"/>
    </source>
</evidence>
<evidence type="ECO:0000256" key="3">
    <source>
        <dbReference type="SAM" id="MobiDB-lite"/>
    </source>
</evidence>
<dbReference type="GO" id="GO:0005524">
    <property type="term" value="F:ATP binding"/>
    <property type="evidence" value="ECO:0007669"/>
    <property type="project" value="UniProtKB-KW"/>
</dbReference>
<dbReference type="GO" id="GO:0004674">
    <property type="term" value="F:protein serine/threonine kinase activity"/>
    <property type="evidence" value="ECO:0007669"/>
    <property type="project" value="TreeGrafter"/>
</dbReference>
<organism evidence="5 6">
    <name type="scientific">Stylonychia lemnae</name>
    <name type="common">Ciliate</name>
    <dbReference type="NCBI Taxonomy" id="5949"/>
    <lineage>
        <taxon>Eukaryota</taxon>
        <taxon>Sar</taxon>
        <taxon>Alveolata</taxon>
        <taxon>Ciliophora</taxon>
        <taxon>Intramacronucleata</taxon>
        <taxon>Spirotrichea</taxon>
        <taxon>Stichotrichia</taxon>
        <taxon>Sporadotrichida</taxon>
        <taxon>Oxytrichidae</taxon>
        <taxon>Stylonychinae</taxon>
        <taxon>Stylonychia</taxon>
    </lineage>
</organism>
<evidence type="ECO:0000313" key="6">
    <source>
        <dbReference type="Proteomes" id="UP000039865"/>
    </source>
</evidence>
<evidence type="ECO:0000256" key="1">
    <source>
        <dbReference type="ARBA" id="ARBA00022741"/>
    </source>
</evidence>
<dbReference type="AlphaFoldDB" id="A0A078ADI7"/>
<dbReference type="Proteomes" id="UP000039865">
    <property type="component" value="Unassembled WGS sequence"/>
</dbReference>
<reference evidence="5 6" key="1">
    <citation type="submission" date="2014-06" db="EMBL/GenBank/DDBJ databases">
        <authorList>
            <person name="Swart Estienne"/>
        </authorList>
    </citation>
    <scope>NUCLEOTIDE SEQUENCE [LARGE SCALE GENOMIC DNA]</scope>
    <source>
        <strain evidence="5 6">130c</strain>
    </source>
</reference>
<dbReference type="CDD" id="cd14008">
    <property type="entry name" value="STKc_LKB1_CaMKK"/>
    <property type="match status" value="1"/>
</dbReference>
<dbReference type="SMART" id="SM00220">
    <property type="entry name" value="S_TKc"/>
    <property type="match status" value="1"/>
</dbReference>
<dbReference type="GO" id="GO:0005737">
    <property type="term" value="C:cytoplasm"/>
    <property type="evidence" value="ECO:0007669"/>
    <property type="project" value="TreeGrafter"/>
</dbReference>
<feature type="domain" description="Protein kinase" evidence="4">
    <location>
        <begin position="1"/>
        <end position="203"/>
    </location>
</feature>
<dbReference type="FunCoup" id="A0A078ADI7">
    <property type="interactions" value="1"/>
</dbReference>
<sequence>MFWKSKLKREKEFMKQGDEGIMIVKDALQDVMREISIMKELDHISVIKLHEVIDDQADKLYMMHQTGIVHRDIKPQNIMLDEHGIAKLGDFGCAQRFQNGDDILNNTIGTYQFFSPESDIKTFSGKANDVWALGVTLYALVFNELPFWAETEMQVLEMILQEAVIIPTKRKISEGLRSILIGMLDKDPETRVTLPELKKNQWLNEGFAVSLDSREADFFANYTEDELKHKGVPLQAIVYAKKLAKKWSTSAEHQDDPTKTETGQNNPQNEEFEEQKRQ</sequence>
<proteinExistence type="predicted"/>
<gene>
    <name evidence="5" type="primary">Contig2564.g2747</name>
    <name evidence="5" type="ORF">STYLEM_8878</name>
</gene>
<keyword evidence="5" id="KW-0418">Kinase</keyword>
<dbReference type="OrthoDB" id="68483at2759"/>
<evidence type="ECO:0000259" key="4">
    <source>
        <dbReference type="PROSITE" id="PS50011"/>
    </source>
</evidence>
<keyword evidence="6" id="KW-1185">Reference proteome</keyword>
<dbReference type="PANTHER" id="PTHR24346:SF77">
    <property type="entry name" value="SERINE THREONINE PROTEIN KINASE"/>
    <property type="match status" value="1"/>
</dbReference>
<dbReference type="SUPFAM" id="SSF56112">
    <property type="entry name" value="Protein kinase-like (PK-like)"/>
    <property type="match status" value="1"/>
</dbReference>
<evidence type="ECO:0000313" key="5">
    <source>
        <dbReference type="EMBL" id="CDW79886.1"/>
    </source>
</evidence>
<dbReference type="Gene3D" id="1.10.510.10">
    <property type="entry name" value="Transferase(Phosphotransferase) domain 1"/>
    <property type="match status" value="1"/>
</dbReference>
<protein>
    <submittedName>
        <fullName evidence="5">Protein kinase domain containing protein</fullName>
    </submittedName>
</protein>
<dbReference type="Gene3D" id="3.30.200.20">
    <property type="entry name" value="Phosphorylase Kinase, domain 1"/>
    <property type="match status" value="1"/>
</dbReference>
<dbReference type="InterPro" id="IPR008271">
    <property type="entry name" value="Ser/Thr_kinase_AS"/>
</dbReference>
<accession>A0A078ADI7</accession>
<dbReference type="PROSITE" id="PS50011">
    <property type="entry name" value="PROTEIN_KINASE_DOM"/>
    <property type="match status" value="1"/>
</dbReference>
<dbReference type="Pfam" id="PF00069">
    <property type="entry name" value="Pkinase"/>
    <property type="match status" value="1"/>
</dbReference>
<keyword evidence="5" id="KW-0808">Transferase</keyword>
<dbReference type="OMA" id="TRSICHI"/>
<dbReference type="GO" id="GO:0035556">
    <property type="term" value="P:intracellular signal transduction"/>
    <property type="evidence" value="ECO:0007669"/>
    <property type="project" value="TreeGrafter"/>
</dbReference>
<dbReference type="InterPro" id="IPR000719">
    <property type="entry name" value="Prot_kinase_dom"/>
</dbReference>
<keyword evidence="2" id="KW-0067">ATP-binding</keyword>
<keyword evidence="1" id="KW-0547">Nucleotide-binding</keyword>
<dbReference type="PROSITE" id="PS00108">
    <property type="entry name" value="PROTEIN_KINASE_ST"/>
    <property type="match status" value="1"/>
</dbReference>
<name>A0A078ADI7_STYLE</name>
<dbReference type="PANTHER" id="PTHR24346">
    <property type="entry name" value="MAP/MICROTUBULE AFFINITY-REGULATING KINASE"/>
    <property type="match status" value="1"/>
</dbReference>
<feature type="region of interest" description="Disordered" evidence="3">
    <location>
        <begin position="249"/>
        <end position="278"/>
    </location>
</feature>
<dbReference type="EMBL" id="CCKQ01008430">
    <property type="protein sequence ID" value="CDW79886.1"/>
    <property type="molecule type" value="Genomic_DNA"/>
</dbReference>
<dbReference type="InterPro" id="IPR011009">
    <property type="entry name" value="Kinase-like_dom_sf"/>
</dbReference>
<dbReference type="InParanoid" id="A0A078ADI7"/>